<dbReference type="KEGG" id="lcre:Pla8534_18480"/>
<feature type="domain" description="Alpha-carbonic anhydrase" evidence="7">
    <location>
        <begin position="1"/>
        <end position="211"/>
    </location>
</feature>
<reference evidence="8 10" key="1">
    <citation type="submission" date="2019-02" db="EMBL/GenBank/DDBJ databases">
        <title>Deep-cultivation of Planctomycetes and their phenomic and genomic characterization uncovers novel biology.</title>
        <authorList>
            <person name="Wiegand S."/>
            <person name="Jogler M."/>
            <person name="Boedeker C."/>
            <person name="Pinto D."/>
            <person name="Vollmers J."/>
            <person name="Rivas-Marin E."/>
            <person name="Kohn T."/>
            <person name="Peeters S.H."/>
            <person name="Heuer A."/>
            <person name="Rast P."/>
            <person name="Oberbeckmann S."/>
            <person name="Bunk B."/>
            <person name="Jeske O."/>
            <person name="Meyerdierks A."/>
            <person name="Storesund J.E."/>
            <person name="Kallscheuer N."/>
            <person name="Luecker S."/>
            <person name="Lage O.M."/>
            <person name="Pohl T."/>
            <person name="Merkel B.J."/>
            <person name="Hornburger P."/>
            <person name="Mueller R.-W."/>
            <person name="Bruemmer F."/>
            <person name="Labrenz M."/>
            <person name="Spormann A.M."/>
            <person name="Op den Camp H."/>
            <person name="Overmann J."/>
            <person name="Amann R."/>
            <person name="Jetten M.S.M."/>
            <person name="Mascher T."/>
            <person name="Medema M.H."/>
            <person name="Devos D.P."/>
            <person name="Kaster A.-K."/>
            <person name="Ovreas L."/>
            <person name="Rohde M."/>
            <person name="Galperin M.Y."/>
            <person name="Jogler C."/>
        </authorList>
    </citation>
    <scope>NUCLEOTIDE SEQUENCE [LARGE SCALE GENOMIC DNA]</scope>
    <source>
        <strain evidence="8 10">Pla85_3_4</strain>
    </source>
</reference>
<evidence type="ECO:0000313" key="10">
    <source>
        <dbReference type="Proteomes" id="UP000317648"/>
    </source>
</evidence>
<dbReference type="GO" id="GO:0004089">
    <property type="term" value="F:carbonate dehydratase activity"/>
    <property type="evidence" value="ECO:0007669"/>
    <property type="project" value="UniProtKB-EC"/>
</dbReference>
<evidence type="ECO:0000256" key="2">
    <source>
        <dbReference type="ARBA" id="ARBA00012925"/>
    </source>
</evidence>
<dbReference type="InterPro" id="IPR036398">
    <property type="entry name" value="CA_dom_sf"/>
</dbReference>
<dbReference type="EMBL" id="CP036433">
    <property type="protein sequence ID" value="QDU94062.1"/>
    <property type="molecule type" value="Genomic_DNA"/>
</dbReference>
<dbReference type="Pfam" id="PF00194">
    <property type="entry name" value="Carb_anhydrase"/>
    <property type="match status" value="1"/>
</dbReference>
<dbReference type="InterPro" id="IPR001148">
    <property type="entry name" value="CA_dom"/>
</dbReference>
<protein>
    <recommendedName>
        <fullName evidence="2">carbonic anhydrase</fullName>
        <ecNumber evidence="2">4.2.1.1</ecNumber>
    </recommendedName>
</protein>
<accession>A0A518DQG7</accession>
<dbReference type="CDD" id="cd03124">
    <property type="entry name" value="alpha_CA_prokaryotic_like"/>
    <property type="match status" value="1"/>
</dbReference>
<dbReference type="KEGG" id="lcre:Pla8534_40400"/>
<proteinExistence type="inferred from homology"/>
<evidence type="ECO:0000256" key="6">
    <source>
        <dbReference type="ARBA" id="ARBA00048348"/>
    </source>
</evidence>
<keyword evidence="5 8" id="KW-0456">Lyase</keyword>
<organism evidence="8 10">
    <name type="scientific">Lignipirellula cremea</name>
    <dbReference type="NCBI Taxonomy" id="2528010"/>
    <lineage>
        <taxon>Bacteria</taxon>
        <taxon>Pseudomonadati</taxon>
        <taxon>Planctomycetota</taxon>
        <taxon>Planctomycetia</taxon>
        <taxon>Pirellulales</taxon>
        <taxon>Pirellulaceae</taxon>
        <taxon>Lignipirellula</taxon>
    </lineage>
</organism>
<dbReference type="AlphaFoldDB" id="A0A518DQG7"/>
<dbReference type="PANTHER" id="PTHR18952:SF265">
    <property type="entry name" value="CARBONIC ANHYDRASE"/>
    <property type="match status" value="1"/>
</dbReference>
<dbReference type="Proteomes" id="UP000317648">
    <property type="component" value="Chromosome"/>
</dbReference>
<evidence type="ECO:0000313" key="9">
    <source>
        <dbReference type="EMBL" id="QDU96221.1"/>
    </source>
</evidence>
<keyword evidence="10" id="KW-1185">Reference proteome</keyword>
<comment type="catalytic activity">
    <reaction evidence="6">
        <text>hydrogencarbonate + H(+) = CO2 + H2O</text>
        <dbReference type="Rhea" id="RHEA:10748"/>
        <dbReference type="ChEBI" id="CHEBI:15377"/>
        <dbReference type="ChEBI" id="CHEBI:15378"/>
        <dbReference type="ChEBI" id="CHEBI:16526"/>
        <dbReference type="ChEBI" id="CHEBI:17544"/>
        <dbReference type="EC" id="4.2.1.1"/>
    </reaction>
</comment>
<dbReference type="EMBL" id="CP036433">
    <property type="protein sequence ID" value="QDU96221.1"/>
    <property type="molecule type" value="Genomic_DNA"/>
</dbReference>
<dbReference type="InterPro" id="IPR023561">
    <property type="entry name" value="Carbonic_anhydrase_a-class"/>
</dbReference>
<keyword evidence="3" id="KW-0479">Metal-binding</keyword>
<evidence type="ECO:0000313" key="8">
    <source>
        <dbReference type="EMBL" id="QDU94062.1"/>
    </source>
</evidence>
<dbReference type="InterPro" id="IPR041891">
    <property type="entry name" value="Alpha_CA_prokaryot-like"/>
</dbReference>
<dbReference type="GO" id="GO:0008270">
    <property type="term" value="F:zinc ion binding"/>
    <property type="evidence" value="ECO:0007669"/>
    <property type="project" value="InterPro"/>
</dbReference>
<dbReference type="Gene3D" id="3.10.200.10">
    <property type="entry name" value="Alpha carbonic anhydrase"/>
    <property type="match status" value="1"/>
</dbReference>
<dbReference type="SMART" id="SM01057">
    <property type="entry name" value="Carb_anhydrase"/>
    <property type="match status" value="1"/>
</dbReference>
<evidence type="ECO:0000256" key="4">
    <source>
        <dbReference type="ARBA" id="ARBA00022833"/>
    </source>
</evidence>
<comment type="similarity">
    <text evidence="1">Belongs to the alpha-carbonic anhydrase family.</text>
</comment>
<gene>
    <name evidence="8" type="primary">cah_1</name>
    <name evidence="9" type="synonym">cah_2</name>
    <name evidence="8" type="ORF">Pla8534_18480</name>
    <name evidence="9" type="ORF">Pla8534_40400</name>
</gene>
<sequence length="211" mass="24526">MSLSQQSPIDLSNPVVANFGKNKLAIKWKKTAKGTIVNDEHGVHVEFEPDERQFIKLDQKQFQLVQFHFHHPSEHRVDGVQQTMELHVVHQNTEDGSRAVIGVFIEPTSKSKLVPSLIPELKRFLEVKDGEPDPNISTNPLEWLPEDMKKYYRYEGSLTTPEYDENVSWVVLREPSKLSKKELMKLIPFLQHPARETYPLNRRFVLANFKQ</sequence>
<dbReference type="EC" id="4.2.1.1" evidence="2"/>
<name>A0A518DQG7_9BACT</name>
<evidence type="ECO:0000259" key="7">
    <source>
        <dbReference type="PROSITE" id="PS51144"/>
    </source>
</evidence>
<dbReference type="RefSeq" id="WP_197442406.1">
    <property type="nucleotide sequence ID" value="NZ_CP036433.1"/>
</dbReference>
<dbReference type="SUPFAM" id="SSF51069">
    <property type="entry name" value="Carbonic anhydrase"/>
    <property type="match status" value="1"/>
</dbReference>
<evidence type="ECO:0000256" key="3">
    <source>
        <dbReference type="ARBA" id="ARBA00022723"/>
    </source>
</evidence>
<dbReference type="PROSITE" id="PS51144">
    <property type="entry name" value="ALPHA_CA_2"/>
    <property type="match status" value="1"/>
</dbReference>
<keyword evidence="4" id="KW-0862">Zinc</keyword>
<evidence type="ECO:0000256" key="5">
    <source>
        <dbReference type="ARBA" id="ARBA00023239"/>
    </source>
</evidence>
<dbReference type="PANTHER" id="PTHR18952">
    <property type="entry name" value="CARBONIC ANHYDRASE"/>
    <property type="match status" value="1"/>
</dbReference>
<evidence type="ECO:0000256" key="1">
    <source>
        <dbReference type="ARBA" id="ARBA00010718"/>
    </source>
</evidence>